<evidence type="ECO:0000313" key="2">
    <source>
        <dbReference type="Proteomes" id="UP000001918"/>
    </source>
</evidence>
<reference evidence="1 2" key="1">
    <citation type="journal article" date="2011" name="Stand. Genomic Sci.">
        <title>Complete genome sequence of Thermomonospora curvata type strain (B9).</title>
        <authorList>
            <person name="Chertkov O."/>
            <person name="Sikorski J."/>
            <person name="Nolan M."/>
            <person name="Lapidus A."/>
            <person name="Lucas S."/>
            <person name="Del Rio T.G."/>
            <person name="Tice H."/>
            <person name="Cheng J.F."/>
            <person name="Goodwin L."/>
            <person name="Pitluck S."/>
            <person name="Liolios K."/>
            <person name="Ivanova N."/>
            <person name="Mavromatis K."/>
            <person name="Mikhailova N."/>
            <person name="Ovchinnikova G."/>
            <person name="Pati A."/>
            <person name="Chen A."/>
            <person name="Palaniappan K."/>
            <person name="Djao O.D."/>
            <person name="Land M."/>
            <person name="Hauser L."/>
            <person name="Chang Y.J."/>
            <person name="Jeffries C.D."/>
            <person name="Brettin T."/>
            <person name="Han C."/>
            <person name="Detter J.C."/>
            <person name="Rohde M."/>
            <person name="Goker M."/>
            <person name="Woyke T."/>
            <person name="Bristow J."/>
            <person name="Eisen J.A."/>
            <person name="Markowitz V."/>
            <person name="Hugenholtz P."/>
            <person name="Klenk H.P."/>
            <person name="Kyrpides N.C."/>
        </authorList>
    </citation>
    <scope>NUCLEOTIDE SEQUENCE [LARGE SCALE GENOMIC DNA]</scope>
    <source>
        <strain evidence="2">ATCC 19995 / DSM 43183 / JCM 3096 / KCTC 9072 / NBRC 15933 / NCIMB 10081 / Henssen B9</strain>
    </source>
</reference>
<dbReference type="HOGENOM" id="CLU_3206354_0_0_11"/>
<keyword evidence="2" id="KW-1185">Reference proteome</keyword>
<protein>
    <submittedName>
        <fullName evidence="1">Uncharacterized protein</fullName>
    </submittedName>
</protein>
<dbReference type="Proteomes" id="UP000001918">
    <property type="component" value="Chromosome"/>
</dbReference>
<dbReference type="EMBL" id="CP001738">
    <property type="protein sequence ID" value="ACY98230.1"/>
    <property type="molecule type" value="Genomic_DNA"/>
</dbReference>
<proteinExistence type="predicted"/>
<gene>
    <name evidence="1" type="ordered locus">Tcur_2678</name>
</gene>
<sequence>MTSAPLGDGLLPVWGWPLLVLRQEHIILELGTRELYELFAEDIGK</sequence>
<organism evidence="1 2">
    <name type="scientific">Thermomonospora curvata (strain ATCC 19995 / DSM 43183 / JCM 3096 / KCTC 9072 / NBRC 15933 / NCIMB 10081 / Henssen B9)</name>
    <dbReference type="NCBI Taxonomy" id="471852"/>
    <lineage>
        <taxon>Bacteria</taxon>
        <taxon>Bacillati</taxon>
        <taxon>Actinomycetota</taxon>
        <taxon>Actinomycetes</taxon>
        <taxon>Streptosporangiales</taxon>
        <taxon>Thermomonosporaceae</taxon>
        <taxon>Thermomonospora</taxon>
    </lineage>
</organism>
<evidence type="ECO:0000313" key="1">
    <source>
        <dbReference type="EMBL" id="ACY98230.1"/>
    </source>
</evidence>
<name>D1A5T5_THECD</name>
<dbReference type="AlphaFoldDB" id="D1A5T5"/>
<dbReference type="KEGG" id="tcu:Tcur_2678"/>
<accession>D1A5T5</accession>